<reference evidence="1 2" key="1">
    <citation type="submission" date="2019-07" db="EMBL/GenBank/DDBJ databases">
        <title>De Novo Assembly of kiwifruit Actinidia rufa.</title>
        <authorList>
            <person name="Sugita-Konishi S."/>
            <person name="Sato K."/>
            <person name="Mori E."/>
            <person name="Abe Y."/>
            <person name="Kisaki G."/>
            <person name="Hamano K."/>
            <person name="Suezawa K."/>
            <person name="Otani M."/>
            <person name="Fukuda T."/>
            <person name="Manabe T."/>
            <person name="Gomi K."/>
            <person name="Tabuchi M."/>
            <person name="Akimitsu K."/>
            <person name="Kataoka I."/>
        </authorList>
    </citation>
    <scope>NUCLEOTIDE SEQUENCE [LARGE SCALE GENOMIC DNA]</scope>
    <source>
        <strain evidence="2">cv. Fuchu</strain>
    </source>
</reference>
<dbReference type="AlphaFoldDB" id="A0A7J0GQC0"/>
<dbReference type="Proteomes" id="UP000585474">
    <property type="component" value="Unassembled WGS sequence"/>
</dbReference>
<evidence type="ECO:0000313" key="2">
    <source>
        <dbReference type="Proteomes" id="UP000585474"/>
    </source>
</evidence>
<gene>
    <name evidence="1" type="ORF">Acr_23g0013680</name>
</gene>
<proteinExistence type="predicted"/>
<accession>A0A7J0GQC0</accession>
<evidence type="ECO:0000313" key="1">
    <source>
        <dbReference type="EMBL" id="GFZ12983.1"/>
    </source>
</evidence>
<name>A0A7J0GQC0_9ERIC</name>
<keyword evidence="2" id="KW-1185">Reference proteome</keyword>
<organism evidence="1 2">
    <name type="scientific">Actinidia rufa</name>
    <dbReference type="NCBI Taxonomy" id="165716"/>
    <lineage>
        <taxon>Eukaryota</taxon>
        <taxon>Viridiplantae</taxon>
        <taxon>Streptophyta</taxon>
        <taxon>Embryophyta</taxon>
        <taxon>Tracheophyta</taxon>
        <taxon>Spermatophyta</taxon>
        <taxon>Magnoliopsida</taxon>
        <taxon>eudicotyledons</taxon>
        <taxon>Gunneridae</taxon>
        <taxon>Pentapetalae</taxon>
        <taxon>asterids</taxon>
        <taxon>Ericales</taxon>
        <taxon>Actinidiaceae</taxon>
        <taxon>Actinidia</taxon>
    </lineage>
</organism>
<dbReference type="EMBL" id="BJWL01000023">
    <property type="protein sequence ID" value="GFZ12983.1"/>
    <property type="molecule type" value="Genomic_DNA"/>
</dbReference>
<protein>
    <submittedName>
        <fullName evidence="1">Uncharacterized protein</fullName>
    </submittedName>
</protein>
<sequence>MDSPTITADSSVDSVADELKKQSLGDEKVKSNLEDLTWDHSFVRELPGDPRNDNFPRQISRGVCSLSQLE</sequence>
<dbReference type="OrthoDB" id="1746090at2759"/>
<comment type="caution">
    <text evidence="1">The sequence shown here is derived from an EMBL/GenBank/DDBJ whole genome shotgun (WGS) entry which is preliminary data.</text>
</comment>